<accession>A0A1W5D7Y8</accession>
<keyword evidence="7" id="KW-0349">Heme</keyword>
<dbReference type="InterPro" id="IPR002403">
    <property type="entry name" value="Cyt_P450_E_grp-IV"/>
</dbReference>
<dbReference type="Gene3D" id="1.10.630.10">
    <property type="entry name" value="Cytochrome P450"/>
    <property type="match status" value="1"/>
</dbReference>
<dbReference type="PANTHER" id="PTHR24306:SF7">
    <property type="entry name" value="AHBB"/>
    <property type="match status" value="1"/>
</dbReference>
<keyword evidence="9" id="KW-1133">Transmembrane helix</keyword>
<organism evidence="10 11">
    <name type="scientific">Lasallia pustulata</name>
    <dbReference type="NCBI Taxonomy" id="136370"/>
    <lineage>
        <taxon>Eukaryota</taxon>
        <taxon>Fungi</taxon>
        <taxon>Dikarya</taxon>
        <taxon>Ascomycota</taxon>
        <taxon>Pezizomycotina</taxon>
        <taxon>Lecanoromycetes</taxon>
        <taxon>OSLEUM clade</taxon>
        <taxon>Umbilicariomycetidae</taxon>
        <taxon>Umbilicariales</taxon>
        <taxon>Umbilicariaceae</taxon>
        <taxon>Lasallia</taxon>
    </lineage>
</organism>
<keyword evidence="6 7" id="KW-0408">Iron</keyword>
<evidence type="ECO:0000256" key="9">
    <source>
        <dbReference type="SAM" id="Phobius"/>
    </source>
</evidence>
<keyword evidence="9" id="KW-0472">Membrane</keyword>
<comment type="cofactor">
    <cofactor evidence="1 7">
        <name>heme</name>
        <dbReference type="ChEBI" id="CHEBI:30413"/>
    </cofactor>
</comment>
<evidence type="ECO:0000313" key="11">
    <source>
        <dbReference type="Proteomes" id="UP000192927"/>
    </source>
</evidence>
<dbReference type="GO" id="GO:0004497">
    <property type="term" value="F:monooxygenase activity"/>
    <property type="evidence" value="ECO:0007669"/>
    <property type="project" value="InterPro"/>
</dbReference>
<keyword evidence="5 7" id="KW-0479">Metal-binding</keyword>
<dbReference type="Pfam" id="PF00067">
    <property type="entry name" value="p450"/>
    <property type="match status" value="1"/>
</dbReference>
<evidence type="ECO:0000256" key="2">
    <source>
        <dbReference type="ARBA" id="ARBA00004389"/>
    </source>
</evidence>
<dbReference type="GO" id="GO:0005789">
    <property type="term" value="C:endoplasmic reticulum membrane"/>
    <property type="evidence" value="ECO:0007669"/>
    <property type="project" value="UniProtKB-SubCell"/>
</dbReference>
<dbReference type="GO" id="GO:0016705">
    <property type="term" value="F:oxidoreductase activity, acting on paired donors, with incorporation or reduction of molecular oxygen"/>
    <property type="evidence" value="ECO:0007669"/>
    <property type="project" value="InterPro"/>
</dbReference>
<dbReference type="PRINTS" id="PR00465">
    <property type="entry name" value="EP450IV"/>
</dbReference>
<keyword evidence="4" id="KW-0444">Lipid biosynthesis</keyword>
<keyword evidence="9" id="KW-0812">Transmembrane</keyword>
<feature type="transmembrane region" description="Helical" evidence="9">
    <location>
        <begin position="52"/>
        <end position="69"/>
    </location>
</feature>
<protein>
    <submittedName>
        <fullName evidence="10">Cytochrome P450, E-class, group IV</fullName>
    </submittedName>
</protein>
<comment type="similarity">
    <text evidence="3">Belongs to the cytochrome P450 family.</text>
</comment>
<evidence type="ECO:0000256" key="8">
    <source>
        <dbReference type="SAM" id="MobiDB-lite"/>
    </source>
</evidence>
<dbReference type="EMBL" id="FWEW01003236">
    <property type="protein sequence ID" value="SLM39042.1"/>
    <property type="molecule type" value="Genomic_DNA"/>
</dbReference>
<dbReference type="CDD" id="cd11040">
    <property type="entry name" value="CYP7_CYP8-like"/>
    <property type="match status" value="1"/>
</dbReference>
<name>A0A1W5D7Y8_9LECA</name>
<dbReference type="AlphaFoldDB" id="A0A1W5D7Y8"/>
<sequence>MERLWDKTSTNPVASAVLLLLALTICVTRILTGLAGKPKYLNGEGLRSVGMLPYWIPFLGHLFSFIAKFEEFLQQTSYRASHGIFSVNLAGSVHNVIYTPSLIQNIFQQRAPIVNSEAINWYIMVNVFGADRRYKKDYFLAFEGLIAAVRNNLLREPSLSIAVDATVKAMQEEIPNLVSFCQSPVDQNLWERTSSPITCANGSEAMGSSVIVEVSLFPLIRNFVGHISMPSLMGEAFMEYYPTVLDDMWALDEGFNYLAIGLPRWFPVRSVTKAHLARARLNAALAEIHTALDTLAAGGEPGPEWRDLSDVSRVMLERNAAWRSHCIRPNERGPGDLGILWAMHANANNLVFWILVRMWATPGLVERVREEIEPFVQISQPMQTFGIHEAPRMKIGLAGLLKECPLLKSCYLETLRLDSRPASVKKIERDFIVRETRQDVRAGAQPESYLLKAGTYINIPHAVHQLDPRFFEDPTVFKPGRFLVRKGQDGQKQRPRRQQEQQEMTAQVGTLKPWGGGASMCKGRMFAEREVLAFVAGILVMWDLEPVTPRGWVVPAHRKTTGVAVPSTDVRVRLRRRHRSSMI</sequence>
<evidence type="ECO:0000313" key="10">
    <source>
        <dbReference type="EMBL" id="SLM39042.1"/>
    </source>
</evidence>
<dbReference type="PANTHER" id="PTHR24306">
    <property type="match status" value="1"/>
</dbReference>
<evidence type="ECO:0000256" key="1">
    <source>
        <dbReference type="ARBA" id="ARBA00001971"/>
    </source>
</evidence>
<dbReference type="SUPFAM" id="SSF48264">
    <property type="entry name" value="Cytochrome P450"/>
    <property type="match status" value="1"/>
</dbReference>
<dbReference type="InterPro" id="IPR001128">
    <property type="entry name" value="Cyt_P450"/>
</dbReference>
<evidence type="ECO:0000256" key="4">
    <source>
        <dbReference type="ARBA" id="ARBA00022516"/>
    </source>
</evidence>
<feature type="region of interest" description="Disordered" evidence="8">
    <location>
        <begin position="483"/>
        <end position="506"/>
    </location>
</feature>
<feature type="transmembrane region" description="Helical" evidence="9">
    <location>
        <begin position="12"/>
        <end position="32"/>
    </location>
</feature>
<dbReference type="GO" id="GO:0020037">
    <property type="term" value="F:heme binding"/>
    <property type="evidence" value="ECO:0007669"/>
    <property type="project" value="InterPro"/>
</dbReference>
<dbReference type="GO" id="GO:0005506">
    <property type="term" value="F:iron ion binding"/>
    <property type="evidence" value="ECO:0007669"/>
    <property type="project" value="InterPro"/>
</dbReference>
<keyword evidence="4" id="KW-0443">Lipid metabolism</keyword>
<evidence type="ECO:0000256" key="3">
    <source>
        <dbReference type="ARBA" id="ARBA00010617"/>
    </source>
</evidence>
<dbReference type="Proteomes" id="UP000192927">
    <property type="component" value="Unassembled WGS sequence"/>
</dbReference>
<evidence type="ECO:0000256" key="7">
    <source>
        <dbReference type="PIRSR" id="PIRSR602403-1"/>
    </source>
</evidence>
<feature type="binding site" description="axial binding residue" evidence="7">
    <location>
        <position position="521"/>
    </location>
    <ligand>
        <name>heme</name>
        <dbReference type="ChEBI" id="CHEBI:30413"/>
    </ligand>
    <ligandPart>
        <name>Fe</name>
        <dbReference type="ChEBI" id="CHEBI:18248"/>
    </ligandPart>
</feature>
<dbReference type="InterPro" id="IPR036396">
    <property type="entry name" value="Cyt_P450_sf"/>
</dbReference>
<feature type="compositionally biased region" description="Basic and acidic residues" evidence="8">
    <location>
        <begin position="486"/>
        <end position="500"/>
    </location>
</feature>
<evidence type="ECO:0000256" key="6">
    <source>
        <dbReference type="ARBA" id="ARBA00023004"/>
    </source>
</evidence>
<reference evidence="11" key="1">
    <citation type="submission" date="2017-03" db="EMBL/GenBank/DDBJ databases">
        <authorList>
            <person name="Sharma R."/>
            <person name="Thines M."/>
        </authorList>
    </citation>
    <scope>NUCLEOTIDE SEQUENCE [LARGE SCALE GENOMIC DNA]</scope>
</reference>
<evidence type="ECO:0000256" key="5">
    <source>
        <dbReference type="ARBA" id="ARBA00022723"/>
    </source>
</evidence>
<comment type="subcellular location">
    <subcellularLocation>
        <location evidence="2">Endoplasmic reticulum membrane</location>
        <topology evidence="2">Single-pass membrane protein</topology>
    </subcellularLocation>
</comment>
<keyword evidence="11" id="KW-1185">Reference proteome</keyword>
<proteinExistence type="inferred from homology"/>